<name>A0A645J6B3_9ZZZZ</name>
<dbReference type="AlphaFoldDB" id="A0A645J6B3"/>
<dbReference type="EMBL" id="VSSQ01130706">
    <property type="protein sequence ID" value="MPN58239.1"/>
    <property type="molecule type" value="Genomic_DNA"/>
</dbReference>
<sequence length="95" mass="10805">MDSEILRDYLVRDRLATNATGRLPPCLYRKDEQLTKVIRRLSANPLTAPQKGVRRGVALLYAAKAVCWVDYIPVEKHPVTGRWALNEMPLNAMLD</sequence>
<evidence type="ECO:0000313" key="1">
    <source>
        <dbReference type="EMBL" id="MPN58239.1"/>
    </source>
</evidence>
<accession>A0A645J6B3</accession>
<proteinExistence type="predicted"/>
<gene>
    <name evidence="1" type="ORF">SDC9_205942</name>
</gene>
<comment type="caution">
    <text evidence="1">The sequence shown here is derived from an EMBL/GenBank/DDBJ whole genome shotgun (WGS) entry which is preliminary data.</text>
</comment>
<protein>
    <submittedName>
        <fullName evidence="1">Uncharacterized protein</fullName>
    </submittedName>
</protein>
<organism evidence="1">
    <name type="scientific">bioreactor metagenome</name>
    <dbReference type="NCBI Taxonomy" id="1076179"/>
    <lineage>
        <taxon>unclassified sequences</taxon>
        <taxon>metagenomes</taxon>
        <taxon>ecological metagenomes</taxon>
    </lineage>
</organism>
<reference evidence="1" key="1">
    <citation type="submission" date="2019-08" db="EMBL/GenBank/DDBJ databases">
        <authorList>
            <person name="Kucharzyk K."/>
            <person name="Murdoch R.W."/>
            <person name="Higgins S."/>
            <person name="Loffler F."/>
        </authorList>
    </citation>
    <scope>NUCLEOTIDE SEQUENCE</scope>
</reference>